<dbReference type="PANTHER" id="PTHR31944">
    <property type="entry name" value="HEME-RESPONSIVE ZINC FINGER TRANSCRIPTION FACTOR HAP1"/>
    <property type="match status" value="1"/>
</dbReference>
<dbReference type="SUPFAM" id="SSF57701">
    <property type="entry name" value="Zn2/Cys6 DNA-binding domain"/>
    <property type="match status" value="1"/>
</dbReference>
<dbReference type="Pfam" id="PF00172">
    <property type="entry name" value="Zn_clus"/>
    <property type="match status" value="1"/>
</dbReference>
<dbReference type="InterPro" id="IPR036864">
    <property type="entry name" value="Zn2-C6_fun-type_DNA-bd_sf"/>
</dbReference>
<evidence type="ECO:0000313" key="11">
    <source>
        <dbReference type="Proteomes" id="UP000325902"/>
    </source>
</evidence>
<reference evidence="10" key="1">
    <citation type="submission" date="2016-08" db="EMBL/GenBank/DDBJ databases">
        <authorList>
            <person name="Yan J."/>
        </authorList>
    </citation>
    <scope>NUCLEOTIDE SEQUENCE</scope>
    <source>
        <strain evidence="10">CSS-01s</strain>
    </source>
</reference>
<evidence type="ECO:0000256" key="6">
    <source>
        <dbReference type="ARBA" id="ARBA00023242"/>
    </source>
</evidence>
<dbReference type="SMART" id="SM00066">
    <property type="entry name" value="GAL4"/>
    <property type="match status" value="1"/>
</dbReference>
<feature type="region of interest" description="Disordered" evidence="7">
    <location>
        <begin position="1"/>
        <end position="24"/>
    </location>
</feature>
<evidence type="ECO:0000256" key="1">
    <source>
        <dbReference type="ARBA" id="ARBA00022723"/>
    </source>
</evidence>
<dbReference type="AlphaFoldDB" id="A0A5N5DW93"/>
<feature type="compositionally biased region" description="Polar residues" evidence="7">
    <location>
        <begin position="685"/>
        <end position="709"/>
    </location>
</feature>
<evidence type="ECO:0000256" key="7">
    <source>
        <dbReference type="SAM" id="MobiDB-lite"/>
    </source>
</evidence>
<keyword evidence="3" id="KW-0805">Transcription regulation</keyword>
<name>A0A5N5DW93_9PEZI</name>
<keyword evidence="1" id="KW-0479">Metal-binding</keyword>
<proteinExistence type="predicted"/>
<dbReference type="CDD" id="cd12148">
    <property type="entry name" value="fungal_TF_MHR"/>
    <property type="match status" value="1"/>
</dbReference>
<dbReference type="Proteomes" id="UP000627934">
    <property type="component" value="Unassembled WGS sequence"/>
</dbReference>
<dbReference type="PROSITE" id="PS50048">
    <property type="entry name" value="ZN2_CY6_FUNGAL_2"/>
    <property type="match status" value="1"/>
</dbReference>
<dbReference type="InterPro" id="IPR007219">
    <property type="entry name" value="XnlR_reg_dom"/>
</dbReference>
<evidence type="ECO:0000313" key="9">
    <source>
        <dbReference type="EMBL" id="KAB2581272.1"/>
    </source>
</evidence>
<dbReference type="InterPro" id="IPR051430">
    <property type="entry name" value="Fungal_TF_Env_Response"/>
</dbReference>
<reference evidence="9 11" key="3">
    <citation type="journal article" date="2019" name="Sci. Rep.">
        <title>A multi-omics analysis of the grapevine pathogen Lasiodiplodia theobromae reveals that temperature affects the expression of virulence- and pathogenicity-related genes.</title>
        <authorList>
            <person name="Felix C."/>
            <person name="Meneses R."/>
            <person name="Goncalves M.F.M."/>
            <person name="Tilleman L."/>
            <person name="Duarte A.S."/>
            <person name="Jorrin-Novo J.V."/>
            <person name="Van de Peer Y."/>
            <person name="Deforce D."/>
            <person name="Van Nieuwerburgh F."/>
            <person name="Esteves A.C."/>
            <person name="Alves A."/>
        </authorList>
    </citation>
    <scope>NUCLEOTIDE SEQUENCE [LARGE SCALE GENOMIC DNA]</scope>
    <source>
        <strain evidence="9 11">LA-SOL3</strain>
    </source>
</reference>
<evidence type="ECO:0000256" key="3">
    <source>
        <dbReference type="ARBA" id="ARBA00023015"/>
    </source>
</evidence>
<dbReference type="GO" id="GO:0005634">
    <property type="term" value="C:nucleus"/>
    <property type="evidence" value="ECO:0007669"/>
    <property type="project" value="TreeGrafter"/>
</dbReference>
<feature type="region of interest" description="Disordered" evidence="7">
    <location>
        <begin position="685"/>
        <end position="717"/>
    </location>
</feature>
<dbReference type="GO" id="GO:0008270">
    <property type="term" value="F:zinc ion binding"/>
    <property type="evidence" value="ECO:0007669"/>
    <property type="project" value="InterPro"/>
</dbReference>
<accession>A0A5N5DW93</accession>
<sequence>MDSISSAPFPPDLNPRPKKKRRPALSCVTCRDRKLKCDKERPRCGRCVQTGPDQPCIYLENRPRASSQAYQQHLAQAEPQASVYSHSAPARPIRQFDEAPRSTRSPLDATQNATPHAETPPDLESRLARLEKILVQAVSQSNFSVPDDESATASPAQDDTPPMIPQLPPALRAEDDALVYPGSYRGYGLTHPAMLVCKFTEMPAFMARIKSDHIERIPKLKQRIEAWRASNMDSRDLWNDACGFTSVIASLPPKETLDHLVFAYFDSFELEYPILDEKRFITSYEAAWDGPRFSPTPLLLMTLLLIIATTLNIYTSQLVEPSPILENAKTSIRRYIHLSERWLLSRGTQLPDLDSVRLGCLLVLAKRYNGFARDQIWTTAGTLVRISMLAGLHAQAWRPGPDQESCRSLWTTVLELDLLTAVDSGMVPAIPVSEYSRLADATRHLYAQNGGHRSSVPRYLEMARSLGLRVEICCMLNSNVPEATGQRTADQEGKLKQHIMAISDFSQNPVGSPTSSDRHAHWIDISRAKLRKYLLMIYLPFALQGPLQQRFPHYKKACAEVAIDILSEHQGLLEQGNLSVCLKVDDVFQAALAVCNEIYQPIQPGIPGLSQLTGYVALIKPLLKSSLKVLTQRLLYVGQWHGEYLLLCLAIGLVKSKTWPHKTSEYMKEVVNLVDESCTFITTPKTPSVNSPAQSQTHARRSSMATPAHSTPHAYHPDTTQLEATSDKDLFTGLDTVSDSFQDIIEFLGLANPLDPIDAYANVGLY</sequence>
<protein>
    <submittedName>
        <fullName evidence="9">Heme-responsive zinc finger transcription factor HAP1</fullName>
    </submittedName>
</protein>
<feature type="region of interest" description="Disordered" evidence="7">
    <location>
        <begin position="141"/>
        <end position="167"/>
    </location>
</feature>
<dbReference type="PANTHER" id="PTHR31944:SF131">
    <property type="entry name" value="HEME-RESPONSIVE ZINC FINGER TRANSCRIPTION FACTOR HAP1"/>
    <property type="match status" value="1"/>
</dbReference>
<dbReference type="GO" id="GO:0006351">
    <property type="term" value="P:DNA-templated transcription"/>
    <property type="evidence" value="ECO:0007669"/>
    <property type="project" value="InterPro"/>
</dbReference>
<comment type="caution">
    <text evidence="9">The sequence shown here is derived from an EMBL/GenBank/DDBJ whole genome shotgun (WGS) entry which is preliminary data.</text>
</comment>
<keyword evidence="11" id="KW-1185">Reference proteome</keyword>
<gene>
    <name evidence="9" type="primary">HAP1</name>
    <name evidence="10" type="ORF">BFW01_g10674</name>
    <name evidence="9" type="ORF">DBV05_g260</name>
</gene>
<evidence type="ECO:0000256" key="4">
    <source>
        <dbReference type="ARBA" id="ARBA00023125"/>
    </source>
</evidence>
<feature type="domain" description="Zn(2)-C6 fungal-type" evidence="8">
    <location>
        <begin position="26"/>
        <end position="58"/>
    </location>
</feature>
<dbReference type="Proteomes" id="UP000325902">
    <property type="component" value="Unassembled WGS sequence"/>
</dbReference>
<dbReference type="GO" id="GO:0001228">
    <property type="term" value="F:DNA-binding transcription activator activity, RNA polymerase II-specific"/>
    <property type="evidence" value="ECO:0007669"/>
    <property type="project" value="TreeGrafter"/>
</dbReference>
<reference evidence="10" key="2">
    <citation type="journal article" date="2018" name="DNA Res.">
        <title>Comparative genome and transcriptome analyses reveal adaptations to opportunistic infections in woody plant degrading pathogens of Botryosphaeriaceae.</title>
        <authorList>
            <person name="Yan J.Y."/>
            <person name="Zhao W.S."/>
            <person name="Chen Z."/>
            <person name="Xing Q.K."/>
            <person name="Zhang W."/>
            <person name="Chethana K.W.T."/>
            <person name="Xue M.F."/>
            <person name="Xu J.P."/>
            <person name="Phillips A.J.L."/>
            <person name="Wang Y."/>
            <person name="Liu J.H."/>
            <person name="Liu M."/>
            <person name="Zhou Y."/>
            <person name="Jayawardena R.S."/>
            <person name="Manawasinghe I.S."/>
            <person name="Huang J.B."/>
            <person name="Qiao G.H."/>
            <person name="Fu C.Y."/>
            <person name="Guo F.F."/>
            <person name="Dissanayake A.J."/>
            <person name="Peng Y.L."/>
            <person name="Hyde K.D."/>
            <person name="Li X.H."/>
        </authorList>
    </citation>
    <scope>NUCLEOTIDE SEQUENCE</scope>
    <source>
        <strain evidence="10">CSS-01s</strain>
    </source>
</reference>
<keyword evidence="4" id="KW-0238">DNA-binding</keyword>
<dbReference type="CDD" id="cd00067">
    <property type="entry name" value="GAL4"/>
    <property type="match status" value="1"/>
</dbReference>
<dbReference type="EMBL" id="VCHE01000001">
    <property type="protein sequence ID" value="KAB2581272.1"/>
    <property type="molecule type" value="Genomic_DNA"/>
</dbReference>
<evidence type="ECO:0000256" key="5">
    <source>
        <dbReference type="ARBA" id="ARBA00023163"/>
    </source>
</evidence>
<feature type="compositionally biased region" description="Polar residues" evidence="7">
    <location>
        <begin position="102"/>
        <end position="114"/>
    </location>
</feature>
<organism evidence="9 11">
    <name type="scientific">Lasiodiplodia theobromae</name>
    <dbReference type="NCBI Taxonomy" id="45133"/>
    <lineage>
        <taxon>Eukaryota</taxon>
        <taxon>Fungi</taxon>
        <taxon>Dikarya</taxon>
        <taxon>Ascomycota</taxon>
        <taxon>Pezizomycotina</taxon>
        <taxon>Dothideomycetes</taxon>
        <taxon>Dothideomycetes incertae sedis</taxon>
        <taxon>Botryosphaeriales</taxon>
        <taxon>Botryosphaeriaceae</taxon>
        <taxon>Lasiodiplodia</taxon>
    </lineage>
</organism>
<evidence type="ECO:0000259" key="8">
    <source>
        <dbReference type="PROSITE" id="PS50048"/>
    </source>
</evidence>
<evidence type="ECO:0000256" key="2">
    <source>
        <dbReference type="ARBA" id="ARBA00022833"/>
    </source>
</evidence>
<feature type="region of interest" description="Disordered" evidence="7">
    <location>
        <begin position="96"/>
        <end position="121"/>
    </location>
</feature>
<dbReference type="PROSITE" id="PS00463">
    <property type="entry name" value="ZN2_CY6_FUNGAL_1"/>
    <property type="match status" value="1"/>
</dbReference>
<dbReference type="OrthoDB" id="4236860at2759"/>
<dbReference type="Pfam" id="PF04082">
    <property type="entry name" value="Fungal_trans"/>
    <property type="match status" value="1"/>
</dbReference>
<dbReference type="EMBL" id="MDYX01000024">
    <property type="protein sequence ID" value="KAF9629471.1"/>
    <property type="molecule type" value="Genomic_DNA"/>
</dbReference>
<keyword evidence="2" id="KW-0862">Zinc</keyword>
<evidence type="ECO:0000313" key="10">
    <source>
        <dbReference type="EMBL" id="KAF9629471.1"/>
    </source>
</evidence>
<dbReference type="InterPro" id="IPR001138">
    <property type="entry name" value="Zn2Cys6_DnaBD"/>
</dbReference>
<dbReference type="Gene3D" id="4.10.240.10">
    <property type="entry name" value="Zn(2)-C6 fungal-type DNA-binding domain"/>
    <property type="match status" value="1"/>
</dbReference>
<dbReference type="GO" id="GO:0000978">
    <property type="term" value="F:RNA polymerase II cis-regulatory region sequence-specific DNA binding"/>
    <property type="evidence" value="ECO:0007669"/>
    <property type="project" value="TreeGrafter"/>
</dbReference>
<keyword evidence="6" id="KW-0539">Nucleus</keyword>
<keyword evidence="5" id="KW-0804">Transcription</keyword>